<proteinExistence type="predicted"/>
<keyword evidence="2" id="KW-1185">Reference proteome</keyword>
<accession>A0A1I4YSY0</accession>
<dbReference type="Proteomes" id="UP000183107">
    <property type="component" value="Unassembled WGS sequence"/>
</dbReference>
<dbReference type="AlphaFoldDB" id="A0A1I4YSY0"/>
<protein>
    <submittedName>
        <fullName evidence="1">Uncharacterized protein</fullName>
    </submittedName>
</protein>
<gene>
    <name evidence="1" type="ORF">SAMN05216386_0854</name>
</gene>
<evidence type="ECO:0000313" key="1">
    <source>
        <dbReference type="EMBL" id="SFN40730.1"/>
    </source>
</evidence>
<name>A0A1I4YSY0_9PROT</name>
<dbReference type="EMBL" id="FOVJ01000001">
    <property type="protein sequence ID" value="SFN40730.1"/>
    <property type="molecule type" value="Genomic_DNA"/>
</dbReference>
<sequence length="112" mass="12754">MKPTVHQEKVLDSYDDYRIGQVDSNLLIQGMMMHEFARCGASERVPRNLRAHPERLQAGVPPCSCGCLETTFVRLMEVHSAKIRRIKRSCSICTLFVKSKNRNILIEEAVGH</sequence>
<evidence type="ECO:0000313" key="2">
    <source>
        <dbReference type="Proteomes" id="UP000183107"/>
    </source>
</evidence>
<reference evidence="2" key="1">
    <citation type="submission" date="2016-10" db="EMBL/GenBank/DDBJ databases">
        <authorList>
            <person name="Varghese N."/>
        </authorList>
    </citation>
    <scope>NUCLEOTIDE SEQUENCE [LARGE SCALE GENOMIC DNA]</scope>
    <source>
        <strain evidence="2">Nsp8</strain>
    </source>
</reference>
<organism evidence="1 2">
    <name type="scientific">Nitrosospira briensis</name>
    <dbReference type="NCBI Taxonomy" id="35799"/>
    <lineage>
        <taxon>Bacteria</taxon>
        <taxon>Pseudomonadati</taxon>
        <taxon>Pseudomonadota</taxon>
        <taxon>Betaproteobacteria</taxon>
        <taxon>Nitrosomonadales</taxon>
        <taxon>Nitrosomonadaceae</taxon>
        <taxon>Nitrosospira</taxon>
    </lineage>
</organism>